<reference evidence="2" key="1">
    <citation type="submission" date="2022-05" db="EMBL/GenBank/DDBJ databases">
        <title>The Musa troglodytarum L. genome provides insights into the mechanism of non-climacteric behaviour and enrichment of carotenoids.</title>
        <authorList>
            <person name="Wang J."/>
        </authorList>
    </citation>
    <scope>NUCLEOTIDE SEQUENCE</scope>
    <source>
        <tissue evidence="2">Leaf</tissue>
    </source>
</reference>
<dbReference type="AlphaFoldDB" id="A0A9E7G299"/>
<evidence type="ECO:0000256" key="1">
    <source>
        <dbReference type="SAM" id="MobiDB-lite"/>
    </source>
</evidence>
<dbReference type="OrthoDB" id="10552691at2759"/>
<proteinExistence type="predicted"/>
<sequence length="112" mass="12363">MPTSISESLLGGHTRLRAFRRNSSEGNARRIKEIGDVGSGEGEKQRKSSSPAFTATMAVFHISTSYDIISPTPDGWSKLYPTIPSDYKAGCPSFYEPIRNSRAHSRPFQVNN</sequence>
<evidence type="ECO:0000313" key="2">
    <source>
        <dbReference type="EMBL" id="URE06300.1"/>
    </source>
</evidence>
<protein>
    <submittedName>
        <fullName evidence="2">Uncharacterized protein</fullName>
    </submittedName>
</protein>
<feature type="region of interest" description="Disordered" evidence="1">
    <location>
        <begin position="1"/>
        <end position="51"/>
    </location>
</feature>
<dbReference type="Proteomes" id="UP001055439">
    <property type="component" value="Chromosome 5"/>
</dbReference>
<accession>A0A9E7G299</accession>
<evidence type="ECO:0000313" key="3">
    <source>
        <dbReference type="Proteomes" id="UP001055439"/>
    </source>
</evidence>
<organism evidence="2 3">
    <name type="scientific">Musa troglodytarum</name>
    <name type="common">fe'i banana</name>
    <dbReference type="NCBI Taxonomy" id="320322"/>
    <lineage>
        <taxon>Eukaryota</taxon>
        <taxon>Viridiplantae</taxon>
        <taxon>Streptophyta</taxon>
        <taxon>Embryophyta</taxon>
        <taxon>Tracheophyta</taxon>
        <taxon>Spermatophyta</taxon>
        <taxon>Magnoliopsida</taxon>
        <taxon>Liliopsida</taxon>
        <taxon>Zingiberales</taxon>
        <taxon>Musaceae</taxon>
        <taxon>Musa</taxon>
    </lineage>
</organism>
<dbReference type="EMBL" id="CP097507">
    <property type="protein sequence ID" value="URE06300.1"/>
    <property type="molecule type" value="Genomic_DNA"/>
</dbReference>
<gene>
    <name evidence="2" type="ORF">MUK42_01522</name>
</gene>
<feature type="compositionally biased region" description="Basic and acidic residues" evidence="1">
    <location>
        <begin position="27"/>
        <end position="46"/>
    </location>
</feature>
<name>A0A9E7G299_9LILI</name>
<keyword evidence="3" id="KW-1185">Reference proteome</keyword>